<dbReference type="GO" id="GO:0030170">
    <property type="term" value="F:pyridoxal phosphate binding"/>
    <property type="evidence" value="ECO:0007669"/>
    <property type="project" value="InterPro"/>
</dbReference>
<sequence length="401" mass="43910">MVKLDTFEIDHWVLTRSPGAKHNLAHSYVRPISLHDLELLSCDGRGDVNILKSIQQIPLDYGSSFKGLPQLRENISRLYSVGNGHLSPEQILTTPGASLANLLIYLALIGPGDHVIVQYPTYQQLYSVPAALGADVCLWRADQEDGWGLDLEELKGLIRPNTKMIVLNNPQNPTGAILGKSTLEKVVEIAKANNIIILSDEIYRPVFHSLPPGDADYPPSILSMGYANVVATSSLSKMYSLAGIRVGWIASNSPSIIDLCINARAYGLITVSQVDEQIAASALSPSCAEKITHNNNTLAKRNREIVQAWIDEHASVARWTRPSAGPIGFIQFSRSDQSLIDDVRFCNQLLERKGVLLVPGSKCFGPEFAGHVRLGLGMETQALIDGLQVVAEFIKESYDDF</sequence>
<keyword evidence="2" id="KW-0663">Pyridoxal phosphate</keyword>
<dbReference type="EMBL" id="BLJY01000001">
    <property type="protein sequence ID" value="GFF12204.1"/>
    <property type="molecule type" value="Genomic_DNA"/>
</dbReference>
<evidence type="ECO:0000259" key="3">
    <source>
        <dbReference type="Pfam" id="PF00155"/>
    </source>
</evidence>
<keyword evidence="4" id="KW-0808">Transferase</keyword>
<dbReference type="VEuPathDB" id="FungiDB:ATEG_01227"/>
<protein>
    <submittedName>
        <fullName evidence="4">Aminotransferase</fullName>
    </submittedName>
</protein>
<dbReference type="Gene3D" id="3.90.1150.10">
    <property type="entry name" value="Aspartate Aminotransferase, domain 1"/>
    <property type="match status" value="1"/>
</dbReference>
<keyword evidence="4" id="KW-0032">Aminotransferase</keyword>
<dbReference type="InterPro" id="IPR004839">
    <property type="entry name" value="Aminotransferase_I/II_large"/>
</dbReference>
<dbReference type="AlphaFoldDB" id="A0A5M3YLE8"/>
<reference evidence="4 5" key="1">
    <citation type="submission" date="2020-01" db="EMBL/GenBank/DDBJ databases">
        <title>Aspergillus terreus IFO 6365 whole genome shotgun sequence.</title>
        <authorList>
            <person name="Kanamasa S."/>
            <person name="Takahashi H."/>
        </authorList>
    </citation>
    <scope>NUCLEOTIDE SEQUENCE [LARGE SCALE GENOMIC DNA]</scope>
    <source>
        <strain evidence="4 5">IFO 6365</strain>
    </source>
</reference>
<dbReference type="InterPro" id="IPR015424">
    <property type="entry name" value="PyrdxlP-dep_Trfase"/>
</dbReference>
<dbReference type="PANTHER" id="PTHR43510">
    <property type="entry name" value="AMINOTRANSFERASE FUNCTION, HYPOTHETICAL (EUROFUNG)"/>
    <property type="match status" value="1"/>
</dbReference>
<evidence type="ECO:0000256" key="1">
    <source>
        <dbReference type="ARBA" id="ARBA00007441"/>
    </source>
</evidence>
<dbReference type="Gene3D" id="3.40.640.10">
    <property type="entry name" value="Type I PLP-dependent aspartate aminotransferase-like (Major domain)"/>
    <property type="match status" value="1"/>
</dbReference>
<dbReference type="OrthoDB" id="7042322at2759"/>
<accession>A0A5M3YLE8</accession>
<evidence type="ECO:0000313" key="5">
    <source>
        <dbReference type="Proteomes" id="UP000452235"/>
    </source>
</evidence>
<dbReference type="Pfam" id="PF00155">
    <property type="entry name" value="Aminotran_1_2"/>
    <property type="match status" value="1"/>
</dbReference>
<dbReference type="CDD" id="cd00609">
    <property type="entry name" value="AAT_like"/>
    <property type="match status" value="1"/>
</dbReference>
<dbReference type="InterPro" id="IPR004838">
    <property type="entry name" value="NHTrfase_class1_PyrdxlP-BS"/>
</dbReference>
<feature type="domain" description="Aminotransferase class I/classII large" evidence="3">
    <location>
        <begin position="64"/>
        <end position="381"/>
    </location>
</feature>
<dbReference type="InterPro" id="IPR015421">
    <property type="entry name" value="PyrdxlP-dep_Trfase_major"/>
</dbReference>
<comment type="caution">
    <text evidence="4">The sequence shown here is derived from an EMBL/GenBank/DDBJ whole genome shotgun (WGS) entry which is preliminary data.</text>
</comment>
<dbReference type="PROSITE" id="PS00105">
    <property type="entry name" value="AA_TRANSFER_CLASS_1"/>
    <property type="match status" value="1"/>
</dbReference>
<proteinExistence type="inferred from homology"/>
<name>A0A5M3YLE8_ASPTE</name>
<dbReference type="PANTHER" id="PTHR43510:SF1">
    <property type="entry name" value="AMINOTRANSFERASE FUNCTION, HYPOTHETICAL (EUROFUNG)"/>
    <property type="match status" value="1"/>
</dbReference>
<dbReference type="Proteomes" id="UP000452235">
    <property type="component" value="Unassembled WGS sequence"/>
</dbReference>
<evidence type="ECO:0000256" key="2">
    <source>
        <dbReference type="ARBA" id="ARBA00022898"/>
    </source>
</evidence>
<dbReference type="InterPro" id="IPR015422">
    <property type="entry name" value="PyrdxlP-dep_Trfase_small"/>
</dbReference>
<dbReference type="GO" id="GO:0008483">
    <property type="term" value="F:transaminase activity"/>
    <property type="evidence" value="ECO:0007669"/>
    <property type="project" value="UniProtKB-KW"/>
</dbReference>
<keyword evidence="5" id="KW-1185">Reference proteome</keyword>
<comment type="similarity">
    <text evidence="1">Belongs to the class-I pyridoxal-phosphate-dependent aminotransferase family.</text>
</comment>
<organism evidence="4 5">
    <name type="scientific">Aspergillus terreus</name>
    <dbReference type="NCBI Taxonomy" id="33178"/>
    <lineage>
        <taxon>Eukaryota</taxon>
        <taxon>Fungi</taxon>
        <taxon>Dikarya</taxon>
        <taxon>Ascomycota</taxon>
        <taxon>Pezizomycotina</taxon>
        <taxon>Eurotiomycetes</taxon>
        <taxon>Eurotiomycetidae</taxon>
        <taxon>Eurotiales</taxon>
        <taxon>Aspergillaceae</taxon>
        <taxon>Aspergillus</taxon>
        <taxon>Aspergillus subgen. Circumdati</taxon>
    </lineage>
</organism>
<evidence type="ECO:0000313" key="4">
    <source>
        <dbReference type="EMBL" id="GFF12204.1"/>
    </source>
</evidence>
<gene>
    <name evidence="4" type="ORF">ATEIFO6365_0001042700</name>
</gene>
<dbReference type="SUPFAM" id="SSF53383">
    <property type="entry name" value="PLP-dependent transferases"/>
    <property type="match status" value="1"/>
</dbReference>